<name>N8Y9F9_9GAMM</name>
<dbReference type="HOGENOM" id="CLU_471472_0_0_6"/>
<dbReference type="Proteomes" id="UP000013117">
    <property type="component" value="Unassembled WGS sequence"/>
</dbReference>
<sequence>MILMRLMNKYQFLSCISMLYLQRLEFTLSPFERIVFFRLFLTFGYKQFRKKDIKIIALKIDIHHLKLEEAFSGLVKKFILVADDNDHIGVNRGYLKQLNQQRKIKSRIQRLREHPKSDFLLQLFEKLFQIKISHKQKKSQQLLAMDYKQWLVLVNLVFLSDRDGVVLGAGTHELTYFTGLSRFALLRCMTYLFKEGILRSKINGTLNNGYLNFVSSIYFLNLSHPIWEEKRIYGRYLIFNHPQQIPMLNRLLEALNTWNPDESTINFEQLEFILNFYKESDLAANVGFFQSDECSIPHLLQAARHWNTGFHQEFHLSRGYVANKKKLSLNTNELNFKRLDYIFRYLASHYPNMAPVIHPPQSQMVPANVKSKIKKMFKKVEITEQVERKAATHQIRLSEIMEAQNQLKQEIMSLLVQYAYQSELRLVFDVLVEVIGLNNFSRVVPLGCSDEFATHKIYFNPDPYLKKDELYLIDYAETMFSELKTPISSTFKIVKAYKSSIKQIDFDLKEQLEWGLLSQQCLGQDQFD</sequence>
<dbReference type="EMBL" id="APPN01000069">
    <property type="protein sequence ID" value="ENV33281.1"/>
    <property type="molecule type" value="Genomic_DNA"/>
</dbReference>
<comment type="caution">
    <text evidence="1">The sequence shown here is derived from an EMBL/GenBank/DDBJ whole genome shotgun (WGS) entry which is preliminary data.</text>
</comment>
<reference evidence="1 2" key="1">
    <citation type="submission" date="2013-02" db="EMBL/GenBank/DDBJ databases">
        <title>The Genome Sequence of Acinetobacter gerneri CIP 107464.</title>
        <authorList>
            <consortium name="The Broad Institute Genome Sequencing Platform"/>
            <consortium name="The Broad Institute Genome Sequencing Center for Infectious Disease"/>
            <person name="Cerqueira G."/>
            <person name="Feldgarden M."/>
            <person name="Courvalin P."/>
            <person name="Perichon B."/>
            <person name="Grillot-Courvalin C."/>
            <person name="Clermont D."/>
            <person name="Rocha E."/>
            <person name="Yoon E.-J."/>
            <person name="Nemec A."/>
            <person name="Walker B."/>
            <person name="Young S.K."/>
            <person name="Zeng Q."/>
            <person name="Gargeya S."/>
            <person name="Fitzgerald M."/>
            <person name="Haas B."/>
            <person name="Abouelleil A."/>
            <person name="Alvarado L."/>
            <person name="Arachchi H.M."/>
            <person name="Berlin A.M."/>
            <person name="Chapman S.B."/>
            <person name="Dewar J."/>
            <person name="Goldberg J."/>
            <person name="Griggs A."/>
            <person name="Gujja S."/>
            <person name="Hansen M."/>
            <person name="Howarth C."/>
            <person name="Imamovic A."/>
            <person name="Larimer J."/>
            <person name="McCowan C."/>
            <person name="Murphy C."/>
            <person name="Neiman D."/>
            <person name="Pearson M."/>
            <person name="Priest M."/>
            <person name="Roberts A."/>
            <person name="Saif S."/>
            <person name="Shea T."/>
            <person name="Sisk P."/>
            <person name="Sykes S."/>
            <person name="Wortman J."/>
            <person name="Nusbaum C."/>
            <person name="Birren B."/>
        </authorList>
    </citation>
    <scope>NUCLEOTIDE SEQUENCE [LARGE SCALE GENOMIC DNA]</scope>
    <source>
        <strain evidence="1 2">CIP 107464</strain>
    </source>
</reference>
<organism evidence="1 2">
    <name type="scientific">Acinetobacter gerneri DSM 14967 = CIP 107464 = MTCC 9824</name>
    <dbReference type="NCBI Taxonomy" id="1120926"/>
    <lineage>
        <taxon>Bacteria</taxon>
        <taxon>Pseudomonadati</taxon>
        <taxon>Pseudomonadota</taxon>
        <taxon>Gammaproteobacteria</taxon>
        <taxon>Moraxellales</taxon>
        <taxon>Moraxellaceae</taxon>
        <taxon>Acinetobacter</taxon>
    </lineage>
</organism>
<proteinExistence type="predicted"/>
<accession>N8Y9F9</accession>
<protein>
    <submittedName>
        <fullName evidence="1">Uncharacterized protein</fullName>
    </submittedName>
</protein>
<dbReference type="AlphaFoldDB" id="N8Y9F9"/>
<evidence type="ECO:0000313" key="1">
    <source>
        <dbReference type="EMBL" id="ENV33281.1"/>
    </source>
</evidence>
<dbReference type="PATRIC" id="fig|1120926.3.peg.2227"/>
<dbReference type="STRING" id="202952.GCA_000747725_02306"/>
<gene>
    <name evidence="1" type="ORF">F960_02308</name>
</gene>
<evidence type="ECO:0000313" key="2">
    <source>
        <dbReference type="Proteomes" id="UP000013117"/>
    </source>
</evidence>
<dbReference type="eggNOG" id="ENOG5031M26">
    <property type="taxonomic scope" value="Bacteria"/>
</dbReference>
<keyword evidence="2" id="KW-1185">Reference proteome</keyword>